<protein>
    <recommendedName>
        <fullName evidence="5">DUF3592 domain-containing protein</fullName>
    </recommendedName>
</protein>
<accession>A0ABW4J0D1</accession>
<proteinExistence type="predicted"/>
<organism evidence="3 4">
    <name type="scientific">Streptomyces caeni</name>
    <dbReference type="NCBI Taxonomy" id="2307231"/>
    <lineage>
        <taxon>Bacteria</taxon>
        <taxon>Bacillati</taxon>
        <taxon>Actinomycetota</taxon>
        <taxon>Actinomycetes</taxon>
        <taxon>Kitasatosporales</taxon>
        <taxon>Streptomycetaceae</taxon>
        <taxon>Streptomyces</taxon>
    </lineage>
</organism>
<keyword evidence="2" id="KW-0812">Transmembrane</keyword>
<dbReference type="RefSeq" id="WP_381089880.1">
    <property type="nucleotide sequence ID" value="NZ_JBHUDX010000092.1"/>
</dbReference>
<keyword evidence="2" id="KW-0472">Membrane</keyword>
<dbReference type="Proteomes" id="UP001597261">
    <property type="component" value="Unassembled WGS sequence"/>
</dbReference>
<evidence type="ECO:0000313" key="4">
    <source>
        <dbReference type="Proteomes" id="UP001597261"/>
    </source>
</evidence>
<reference evidence="4" key="1">
    <citation type="journal article" date="2019" name="Int. J. Syst. Evol. Microbiol.">
        <title>The Global Catalogue of Microorganisms (GCM) 10K type strain sequencing project: providing services to taxonomists for standard genome sequencing and annotation.</title>
        <authorList>
            <consortium name="The Broad Institute Genomics Platform"/>
            <consortium name="The Broad Institute Genome Sequencing Center for Infectious Disease"/>
            <person name="Wu L."/>
            <person name="Ma J."/>
        </authorList>
    </citation>
    <scope>NUCLEOTIDE SEQUENCE [LARGE SCALE GENOMIC DNA]</scope>
    <source>
        <strain evidence="4">CGMCC 1.12470</strain>
    </source>
</reference>
<evidence type="ECO:0000256" key="2">
    <source>
        <dbReference type="SAM" id="Phobius"/>
    </source>
</evidence>
<gene>
    <name evidence="3" type="ORF">ACFSL4_30265</name>
</gene>
<feature type="transmembrane region" description="Helical" evidence="2">
    <location>
        <begin position="12"/>
        <end position="36"/>
    </location>
</feature>
<comment type="caution">
    <text evidence="3">The sequence shown here is derived from an EMBL/GenBank/DDBJ whole genome shotgun (WGS) entry which is preliminary data.</text>
</comment>
<dbReference type="EMBL" id="JBHUDX010000092">
    <property type="protein sequence ID" value="MFD1662361.1"/>
    <property type="molecule type" value="Genomic_DNA"/>
</dbReference>
<name>A0ABW4J0D1_9ACTN</name>
<keyword evidence="4" id="KW-1185">Reference proteome</keyword>
<evidence type="ECO:0000256" key="1">
    <source>
        <dbReference type="SAM" id="MobiDB-lite"/>
    </source>
</evidence>
<sequence>MGGVPGGGDGPAGLPVGVLGLLATAGLLVTSVWSWMPSRGTPPGSVPPQTQQTYVEALDGARRALFKGRVTYDDVHRLHFQAGQETRFRVVVSGGRPAPADGRRDSTVYAGADIGVRLACHGDAGCMTNSSRRQPVLTPKDRAEWVWWITPHRAGTVTLTVTSYYRDSDAVLFEKPFELEAQAAASPRGFFPSLWDWLRGGWGVIVGFMTGVGAIWGTGALIVGAVRRRRRDDDPAPGGSDGPPGPSADGSQTE</sequence>
<evidence type="ECO:0000313" key="3">
    <source>
        <dbReference type="EMBL" id="MFD1662361.1"/>
    </source>
</evidence>
<feature type="region of interest" description="Disordered" evidence="1">
    <location>
        <begin position="229"/>
        <end position="254"/>
    </location>
</feature>
<evidence type="ECO:0008006" key="5">
    <source>
        <dbReference type="Google" id="ProtNLM"/>
    </source>
</evidence>
<feature type="transmembrane region" description="Helical" evidence="2">
    <location>
        <begin position="202"/>
        <end position="226"/>
    </location>
</feature>
<keyword evidence="2" id="KW-1133">Transmembrane helix</keyword>